<proteinExistence type="predicted"/>
<gene>
    <name evidence="1" type="ORF">C8D78_1244</name>
</gene>
<sequence>MGWFIFLLLAVAVVVAFFWAKKHFRREIERTKRITRANRNE</sequence>
<dbReference type="AlphaFoldDB" id="A0A495EWA3"/>
<accession>A0A495EWA3</accession>
<protein>
    <submittedName>
        <fullName evidence="1">Uncharacterized protein</fullName>
    </submittedName>
</protein>
<comment type="caution">
    <text evidence="1">The sequence shown here is derived from an EMBL/GenBank/DDBJ whole genome shotgun (WGS) entry which is preliminary data.</text>
</comment>
<name>A0A495EWA3_9MICC</name>
<reference evidence="1 2" key="1">
    <citation type="submission" date="2018-10" db="EMBL/GenBank/DDBJ databases">
        <title>Genomic Encyclopedia of Type Strains, Phase IV (KMG-IV): sequencing the most valuable type-strain genomes for metagenomic binning, comparative biology and taxonomic classification.</title>
        <authorList>
            <person name="Goeker M."/>
        </authorList>
    </citation>
    <scope>NUCLEOTIDE SEQUENCE [LARGE SCALE GENOMIC DNA]</scope>
    <source>
        <strain evidence="1 2">DSM 25586</strain>
    </source>
</reference>
<dbReference type="Proteomes" id="UP000276055">
    <property type="component" value="Unassembled WGS sequence"/>
</dbReference>
<evidence type="ECO:0000313" key="2">
    <source>
        <dbReference type="Proteomes" id="UP000276055"/>
    </source>
</evidence>
<dbReference type="EMBL" id="RBIR01000002">
    <property type="protein sequence ID" value="RKR20606.1"/>
    <property type="molecule type" value="Genomic_DNA"/>
</dbReference>
<organism evidence="1 2">
    <name type="scientific">Arthrobacter oryzae</name>
    <dbReference type="NCBI Taxonomy" id="409290"/>
    <lineage>
        <taxon>Bacteria</taxon>
        <taxon>Bacillati</taxon>
        <taxon>Actinomycetota</taxon>
        <taxon>Actinomycetes</taxon>
        <taxon>Micrococcales</taxon>
        <taxon>Micrococcaceae</taxon>
        <taxon>Arthrobacter</taxon>
    </lineage>
</organism>
<evidence type="ECO:0000313" key="1">
    <source>
        <dbReference type="EMBL" id="RKR20606.1"/>
    </source>
</evidence>
<dbReference type="RefSeq" id="WP_279629522.1">
    <property type="nucleotide sequence ID" value="NZ_RBIR01000002.1"/>
</dbReference>